<protein>
    <submittedName>
        <fullName evidence="1">Uncharacterized protein</fullName>
    </submittedName>
</protein>
<reference evidence="1 2" key="1">
    <citation type="submission" date="2019-01" db="EMBL/GenBank/DDBJ databases">
        <title>Sequencing of cultivated peanut Arachis hypogaea provides insights into genome evolution and oil improvement.</title>
        <authorList>
            <person name="Chen X."/>
        </authorList>
    </citation>
    <scope>NUCLEOTIDE SEQUENCE [LARGE SCALE GENOMIC DNA]</scope>
    <source>
        <strain evidence="2">cv. Fuhuasheng</strain>
        <tissue evidence="1">Leaves</tissue>
    </source>
</reference>
<dbReference type="EMBL" id="SDMP01000004">
    <property type="protein sequence ID" value="RYR63161.1"/>
    <property type="molecule type" value="Genomic_DNA"/>
</dbReference>
<accession>A0A445DIZ3</accession>
<evidence type="ECO:0000313" key="1">
    <source>
        <dbReference type="EMBL" id="RYR63161.1"/>
    </source>
</evidence>
<name>A0A445DIZ3_ARAHY</name>
<proteinExistence type="predicted"/>
<evidence type="ECO:0000313" key="2">
    <source>
        <dbReference type="Proteomes" id="UP000289738"/>
    </source>
</evidence>
<comment type="caution">
    <text evidence="1">The sequence shown here is derived from an EMBL/GenBank/DDBJ whole genome shotgun (WGS) entry which is preliminary data.</text>
</comment>
<sequence>MIASSRWS</sequence>
<gene>
    <name evidence="1" type="ORF">Ahy_A04g020954</name>
</gene>
<dbReference type="Proteomes" id="UP000289738">
    <property type="component" value="Chromosome A04"/>
</dbReference>
<organism evidence="1 2">
    <name type="scientific">Arachis hypogaea</name>
    <name type="common">Peanut</name>
    <dbReference type="NCBI Taxonomy" id="3818"/>
    <lineage>
        <taxon>Eukaryota</taxon>
        <taxon>Viridiplantae</taxon>
        <taxon>Streptophyta</taxon>
        <taxon>Embryophyta</taxon>
        <taxon>Tracheophyta</taxon>
        <taxon>Spermatophyta</taxon>
        <taxon>Magnoliopsida</taxon>
        <taxon>eudicotyledons</taxon>
        <taxon>Gunneridae</taxon>
        <taxon>Pentapetalae</taxon>
        <taxon>rosids</taxon>
        <taxon>fabids</taxon>
        <taxon>Fabales</taxon>
        <taxon>Fabaceae</taxon>
        <taxon>Papilionoideae</taxon>
        <taxon>50 kb inversion clade</taxon>
        <taxon>dalbergioids sensu lato</taxon>
        <taxon>Dalbergieae</taxon>
        <taxon>Pterocarpus clade</taxon>
        <taxon>Arachis</taxon>
    </lineage>
</organism>
<keyword evidence="2" id="KW-1185">Reference proteome</keyword>